<reference evidence="3" key="1">
    <citation type="submission" date="2019-05" db="EMBL/GenBank/DDBJ databases">
        <authorList>
            <person name="Piombo E."/>
        </authorList>
    </citation>
    <scope>NUCLEOTIDE SEQUENCE</scope>
    <source>
        <strain evidence="3">C2S</strain>
    </source>
</reference>
<evidence type="ECO:0000313" key="3">
    <source>
        <dbReference type="EMBL" id="VTT68802.1"/>
    </source>
</evidence>
<evidence type="ECO:0000313" key="4">
    <source>
        <dbReference type="Proteomes" id="UP000760494"/>
    </source>
</evidence>
<feature type="signal peptide" evidence="2">
    <location>
        <begin position="1"/>
        <end position="31"/>
    </location>
</feature>
<feature type="chain" id="PRO_5040339166" evidence="2">
    <location>
        <begin position="32"/>
        <end position="586"/>
    </location>
</feature>
<feature type="compositionally biased region" description="Acidic residues" evidence="1">
    <location>
        <begin position="281"/>
        <end position="291"/>
    </location>
</feature>
<comment type="caution">
    <text evidence="3">The sequence shown here is derived from an EMBL/GenBank/DDBJ whole genome shotgun (WGS) entry which is preliminary data.</text>
</comment>
<sequence>MSSSVSVQLTPNKDTIMLFLLISLLVFPLLAQSRTEQCKFYPVISKTGGKITDCLAQDHRWKVARCLLQRNSLDYTMQCAGWKKDEKLTFDLSLHPRAPDIDIVPSLNTYDFTSKTWNPVTWKRDDDDVITFTPRGLIVAAAQYCTYLKDCRKEFFGQVLACPYEDMREFIPCLACEGTTAKDITDFERFIRRKQFGRISYDFPTEAMNWRKYADVSFCDDELDPDEDGDDDNRNIKARDQGEATVSYLYTYTRSIRYPISDPPTPDATGLPSNPTQTAGDGDEEEDEDEVASVTKDVAAGTVKRKEAAPTTTKPPETITSSPTNNGTGRYAVVDVGILGMLSVVTALLMTNKTPHVPHIHLLCMEEHFSDAFTVARKSRKLPDSVSIDIHNCALSQLSSKVKFDTVVSPANSYGRLDGAFDDAISRQFSPRDDYHALTGVAQAQLYKTWRGFAPPGTCTLVEIPKEFEARSRNVYGTRRVALCPTMRMPADVRWDKEVVYECIWSLLCAIDNHNRVASEYDQIQSVLMTPLATGVGRVSPEKWALQTVLAMKHFVEASENPETWSSLQWADLGRTCAETQLTWTK</sequence>
<organism evidence="3 4">
    <name type="scientific">Fusarium fujikuroi</name>
    <name type="common">Bakanae and foot rot disease fungus</name>
    <name type="synonym">Gibberella fujikuroi</name>
    <dbReference type="NCBI Taxonomy" id="5127"/>
    <lineage>
        <taxon>Eukaryota</taxon>
        <taxon>Fungi</taxon>
        <taxon>Dikarya</taxon>
        <taxon>Ascomycota</taxon>
        <taxon>Pezizomycotina</taxon>
        <taxon>Sordariomycetes</taxon>
        <taxon>Hypocreomycetidae</taxon>
        <taxon>Hypocreales</taxon>
        <taxon>Nectriaceae</taxon>
        <taxon>Fusarium</taxon>
        <taxon>Fusarium fujikuroi species complex</taxon>
    </lineage>
</organism>
<dbReference type="Gene3D" id="3.40.220.10">
    <property type="entry name" value="Leucine Aminopeptidase, subunit E, domain 1"/>
    <property type="match status" value="1"/>
</dbReference>
<dbReference type="Proteomes" id="UP000760494">
    <property type="component" value="Unassembled WGS sequence"/>
</dbReference>
<dbReference type="AlphaFoldDB" id="A0A9Q9RL54"/>
<name>A0A9Q9RL54_FUSFU</name>
<proteinExistence type="predicted"/>
<dbReference type="SUPFAM" id="SSF52949">
    <property type="entry name" value="Macro domain-like"/>
    <property type="match status" value="1"/>
</dbReference>
<dbReference type="EMBL" id="CABFJX010000224">
    <property type="protein sequence ID" value="VTT68802.1"/>
    <property type="molecule type" value="Genomic_DNA"/>
</dbReference>
<protein>
    <submittedName>
        <fullName evidence="3">Uncharacterized protein</fullName>
    </submittedName>
</protein>
<accession>A0A9Q9RL54</accession>
<feature type="compositionally biased region" description="Low complexity" evidence="1">
    <location>
        <begin position="309"/>
        <end position="324"/>
    </location>
</feature>
<gene>
    <name evidence="3" type="ORF">C2S_7189</name>
</gene>
<dbReference type="InterPro" id="IPR043472">
    <property type="entry name" value="Macro_dom-like"/>
</dbReference>
<evidence type="ECO:0000256" key="2">
    <source>
        <dbReference type="SAM" id="SignalP"/>
    </source>
</evidence>
<evidence type="ECO:0000256" key="1">
    <source>
        <dbReference type="SAM" id="MobiDB-lite"/>
    </source>
</evidence>
<feature type="region of interest" description="Disordered" evidence="1">
    <location>
        <begin position="258"/>
        <end position="327"/>
    </location>
</feature>
<keyword evidence="2" id="KW-0732">Signal</keyword>